<evidence type="ECO:0000313" key="1">
    <source>
        <dbReference type="EMBL" id="KAH7937141.1"/>
    </source>
</evidence>
<sequence length="771" mass="86832">MDNPQELESRTSSRQRLGVRWPADERHAKGRDRSAMQLRRASQGLADAGPGGYKQGTANARAQTSCPSSTSPSTAISQPTQDAQDLGSRSPVQDAQRSDDRRRLAITAVLALALVFGCTILSFFLPESKLLGTLSGWCDTSECRRHASLLTHSLNRSIDPCEDFNDYVCSTWQPNPRFASVFPSALDDLSIRWLNDLEELLREGAFYMPVAEKPLALYRACVNNSGPSAEDRNLFRKFLSERGLSWPEPPPNDVSASSVIVSLALRWQMSLWLRVRVLKHPFVPGGRRFLLLPGRKSDARLFVAMHEYVMGTGQYERYWHLIYNFVWGQRPQHNVSDLIKSSAEWQGSSVAMLQIISTRGYVTPSIFRISNISQQTWNETGGYWVKSLSDHLFPLEPLSPLDDVLIANTDFLDRLRAFIQGRGDEKVLEHVSWQVVQMYSVIFDRTLLEDIFSDKQQASSLITLLCARELDAVYNPILAALYVRSRLTSTGKRHVSALFQTLTQRAVDAVNQLSWLDLESRQFFARRLESTVVRLWPPGLFDDAEKVESLYAHCPLSETSFVRLWLAVRECLSHLLMGKHRGYVSATAPNFTPYLFTYESFEPSAELTMAVLASPVYSTRGTPGMLFGGLGSLFTILLLNPFDGYKQPVHSNGSVQESGSWLSIASTQALVEKQKCFTRIFLSTIAGVEIAHSLFLQRLQNSFHRNLSSELTDEKVFFMTFCRMLCSAHSWWGHVNCNLIVQHTGAFSAAFHCSSSSPLTPRENCQFFSRV</sequence>
<proteinExistence type="predicted"/>
<reference evidence="1" key="1">
    <citation type="submission" date="2020-05" db="EMBL/GenBank/DDBJ databases">
        <title>Large-scale comparative analyses of tick genomes elucidate their genetic diversity and vector capacities.</title>
        <authorList>
            <person name="Jia N."/>
            <person name="Wang J."/>
            <person name="Shi W."/>
            <person name="Du L."/>
            <person name="Sun Y."/>
            <person name="Zhan W."/>
            <person name="Jiang J."/>
            <person name="Wang Q."/>
            <person name="Zhang B."/>
            <person name="Ji P."/>
            <person name="Sakyi L.B."/>
            <person name="Cui X."/>
            <person name="Yuan T."/>
            <person name="Jiang B."/>
            <person name="Yang W."/>
            <person name="Lam T.T.-Y."/>
            <person name="Chang Q."/>
            <person name="Ding S."/>
            <person name="Wang X."/>
            <person name="Zhu J."/>
            <person name="Ruan X."/>
            <person name="Zhao L."/>
            <person name="Wei J."/>
            <person name="Que T."/>
            <person name="Du C."/>
            <person name="Cheng J."/>
            <person name="Dai P."/>
            <person name="Han X."/>
            <person name="Huang E."/>
            <person name="Gao Y."/>
            <person name="Liu J."/>
            <person name="Shao H."/>
            <person name="Ye R."/>
            <person name="Li L."/>
            <person name="Wei W."/>
            <person name="Wang X."/>
            <person name="Wang C."/>
            <person name="Yang T."/>
            <person name="Huo Q."/>
            <person name="Li W."/>
            <person name="Guo W."/>
            <person name="Chen H."/>
            <person name="Zhou L."/>
            <person name="Ni X."/>
            <person name="Tian J."/>
            <person name="Zhou Y."/>
            <person name="Sheng Y."/>
            <person name="Liu T."/>
            <person name="Pan Y."/>
            <person name="Xia L."/>
            <person name="Li J."/>
            <person name="Zhao F."/>
            <person name="Cao W."/>
        </authorList>
    </citation>
    <scope>NUCLEOTIDE SEQUENCE</scope>
    <source>
        <strain evidence="1">Dsil-2018</strain>
    </source>
</reference>
<protein>
    <submittedName>
        <fullName evidence="1">Uncharacterized protein</fullName>
    </submittedName>
</protein>
<accession>A0ACB8C886</accession>
<dbReference type="EMBL" id="CM023477">
    <property type="protein sequence ID" value="KAH7937141.1"/>
    <property type="molecule type" value="Genomic_DNA"/>
</dbReference>
<gene>
    <name evidence="1" type="ORF">HPB49_008132</name>
</gene>
<evidence type="ECO:0000313" key="2">
    <source>
        <dbReference type="Proteomes" id="UP000821865"/>
    </source>
</evidence>
<dbReference type="Proteomes" id="UP000821865">
    <property type="component" value="Chromosome 8"/>
</dbReference>
<organism evidence="1 2">
    <name type="scientific">Dermacentor silvarum</name>
    <name type="common">Tick</name>
    <dbReference type="NCBI Taxonomy" id="543639"/>
    <lineage>
        <taxon>Eukaryota</taxon>
        <taxon>Metazoa</taxon>
        <taxon>Ecdysozoa</taxon>
        <taxon>Arthropoda</taxon>
        <taxon>Chelicerata</taxon>
        <taxon>Arachnida</taxon>
        <taxon>Acari</taxon>
        <taxon>Parasitiformes</taxon>
        <taxon>Ixodida</taxon>
        <taxon>Ixodoidea</taxon>
        <taxon>Ixodidae</taxon>
        <taxon>Rhipicephalinae</taxon>
        <taxon>Dermacentor</taxon>
    </lineage>
</organism>
<name>A0ACB8C886_DERSI</name>
<comment type="caution">
    <text evidence="1">The sequence shown here is derived from an EMBL/GenBank/DDBJ whole genome shotgun (WGS) entry which is preliminary data.</text>
</comment>
<keyword evidence="2" id="KW-1185">Reference proteome</keyword>